<name>A0A1A9KAH5_9PSED</name>
<dbReference type="PROSITE" id="PS50885">
    <property type="entry name" value="HAMP"/>
    <property type="match status" value="1"/>
</dbReference>
<protein>
    <recommendedName>
        <fullName evidence="3">histidine kinase</fullName>
        <ecNumber evidence="3">2.7.13.3</ecNumber>
    </recommendedName>
</protein>
<evidence type="ECO:0000256" key="6">
    <source>
        <dbReference type="ARBA" id="ARBA00022692"/>
    </source>
</evidence>
<dbReference type="GO" id="GO:0005886">
    <property type="term" value="C:plasma membrane"/>
    <property type="evidence" value="ECO:0007669"/>
    <property type="project" value="TreeGrafter"/>
</dbReference>
<dbReference type="SUPFAM" id="SSF158472">
    <property type="entry name" value="HAMP domain-like"/>
    <property type="match status" value="1"/>
</dbReference>
<reference evidence="14 15" key="1">
    <citation type="submission" date="2016-05" db="EMBL/GenBank/DDBJ databases">
        <title>Genome Sequence of Pseudomonas citronellolis Strain SJTE-3, an Estrogens and Persistent Organic Pollutants degradation strain.</title>
        <authorList>
            <person name="Liang R."/>
        </authorList>
    </citation>
    <scope>NUCLEOTIDE SEQUENCE [LARGE SCALE GENOMIC DNA]</scope>
    <source>
        <strain evidence="14 15">SJTE-3</strain>
    </source>
</reference>
<keyword evidence="8 11" id="KW-1133">Transmembrane helix</keyword>
<keyword evidence="9" id="KW-0902">Two-component regulatory system</keyword>
<dbReference type="Gene3D" id="6.10.340.10">
    <property type="match status" value="1"/>
</dbReference>
<dbReference type="InterPro" id="IPR003661">
    <property type="entry name" value="HisK_dim/P_dom"/>
</dbReference>
<gene>
    <name evidence="14" type="ORF">A9C11_12660</name>
</gene>
<dbReference type="AlphaFoldDB" id="A0A1A9KAH5"/>
<dbReference type="InterPro" id="IPR050428">
    <property type="entry name" value="TCS_sensor_his_kinase"/>
</dbReference>
<evidence type="ECO:0000256" key="3">
    <source>
        <dbReference type="ARBA" id="ARBA00012438"/>
    </source>
</evidence>
<dbReference type="GO" id="GO:0000155">
    <property type="term" value="F:phosphorelay sensor kinase activity"/>
    <property type="evidence" value="ECO:0007669"/>
    <property type="project" value="InterPro"/>
</dbReference>
<dbReference type="SMART" id="SM00387">
    <property type="entry name" value="HATPase_c"/>
    <property type="match status" value="1"/>
</dbReference>
<feature type="domain" description="HAMP" evidence="13">
    <location>
        <begin position="186"/>
        <end position="238"/>
    </location>
</feature>
<dbReference type="Gene3D" id="3.30.565.10">
    <property type="entry name" value="Histidine kinase-like ATPase, C-terminal domain"/>
    <property type="match status" value="1"/>
</dbReference>
<dbReference type="SMART" id="SM00304">
    <property type="entry name" value="HAMP"/>
    <property type="match status" value="1"/>
</dbReference>
<proteinExistence type="predicted"/>
<dbReference type="CDD" id="cd00082">
    <property type="entry name" value="HisKA"/>
    <property type="match status" value="1"/>
</dbReference>
<sequence>MKISLSSKFFLAMLAVCAFAVLGMVFAAYLSLRYGFLGYLNQQAEERMELIVPRAERAFATHGSWDFIRRDHEQWFDMLRPDAATQDRDFDPSLLTVSDLTGAFVRFALLDEAQRLIIGYQAPPREMVLRPIRHQGQVVGWMALAPLQSVTSVGDRRFQLNQLRSSLLIGLACLLATAVIAWWLTRSLLRPIRQVAGATHRLAAGDYAIQLPVRSADEAGQLAADFNRMAATLASNERLRRDFMADISHELRTPLAVMRAELEAMEDGIRPLDGAALRSLQAEVGALAKLVDDLFDLSLAEVGGPTYRRERIDLRVLLPVVADAFRAGFAERGLALDVELPDEPLWVLGDESRLGQLLHNLLENSRRYTDPGGRTVLRALREGERVLVQCEDSAPGVDAAALERLFERFYRAERSRNRASGGTGLGLAICRGIAEVHGGRLSARASSMGGLLMTLELPQAGDAP</sequence>
<dbReference type="Proteomes" id="UP000077748">
    <property type="component" value="Chromosome"/>
</dbReference>
<keyword evidence="4" id="KW-0597">Phosphoprotein</keyword>
<feature type="transmembrane region" description="Helical" evidence="11">
    <location>
        <begin position="166"/>
        <end position="184"/>
    </location>
</feature>
<evidence type="ECO:0000256" key="7">
    <source>
        <dbReference type="ARBA" id="ARBA00022777"/>
    </source>
</evidence>
<dbReference type="Pfam" id="PF00512">
    <property type="entry name" value="HisKA"/>
    <property type="match status" value="1"/>
</dbReference>
<evidence type="ECO:0000256" key="1">
    <source>
        <dbReference type="ARBA" id="ARBA00000085"/>
    </source>
</evidence>
<dbReference type="EMBL" id="CP015878">
    <property type="protein sequence ID" value="ANI14786.1"/>
    <property type="molecule type" value="Genomic_DNA"/>
</dbReference>
<dbReference type="SMART" id="SM00388">
    <property type="entry name" value="HisKA"/>
    <property type="match status" value="1"/>
</dbReference>
<evidence type="ECO:0000259" key="13">
    <source>
        <dbReference type="PROSITE" id="PS50885"/>
    </source>
</evidence>
<dbReference type="EC" id="2.7.13.3" evidence="3"/>
<evidence type="ECO:0000313" key="14">
    <source>
        <dbReference type="EMBL" id="ANI14786.1"/>
    </source>
</evidence>
<dbReference type="InterPro" id="IPR005467">
    <property type="entry name" value="His_kinase_dom"/>
</dbReference>
<dbReference type="InterPro" id="IPR004358">
    <property type="entry name" value="Sig_transdc_His_kin-like_C"/>
</dbReference>
<dbReference type="CDD" id="cd06225">
    <property type="entry name" value="HAMP"/>
    <property type="match status" value="1"/>
</dbReference>
<keyword evidence="10 11" id="KW-0472">Membrane</keyword>
<dbReference type="PANTHER" id="PTHR45436">
    <property type="entry name" value="SENSOR HISTIDINE KINASE YKOH"/>
    <property type="match status" value="1"/>
</dbReference>
<evidence type="ECO:0000256" key="9">
    <source>
        <dbReference type="ARBA" id="ARBA00023012"/>
    </source>
</evidence>
<dbReference type="Pfam" id="PF00672">
    <property type="entry name" value="HAMP"/>
    <property type="match status" value="1"/>
</dbReference>
<evidence type="ECO:0000256" key="11">
    <source>
        <dbReference type="SAM" id="Phobius"/>
    </source>
</evidence>
<dbReference type="Gene3D" id="1.10.287.130">
    <property type="match status" value="1"/>
</dbReference>
<dbReference type="InterPro" id="IPR003594">
    <property type="entry name" value="HATPase_dom"/>
</dbReference>
<dbReference type="InterPro" id="IPR003660">
    <property type="entry name" value="HAMP_dom"/>
</dbReference>
<dbReference type="PANTHER" id="PTHR45436:SF5">
    <property type="entry name" value="SENSOR HISTIDINE KINASE TRCS"/>
    <property type="match status" value="1"/>
</dbReference>
<dbReference type="PROSITE" id="PS50109">
    <property type="entry name" value="HIS_KIN"/>
    <property type="match status" value="1"/>
</dbReference>
<comment type="catalytic activity">
    <reaction evidence="1">
        <text>ATP + protein L-histidine = ADP + protein N-phospho-L-histidine.</text>
        <dbReference type="EC" id="2.7.13.3"/>
    </reaction>
</comment>
<dbReference type="PRINTS" id="PR00344">
    <property type="entry name" value="BCTRLSENSOR"/>
</dbReference>
<evidence type="ECO:0000256" key="5">
    <source>
        <dbReference type="ARBA" id="ARBA00022679"/>
    </source>
</evidence>
<evidence type="ECO:0000313" key="15">
    <source>
        <dbReference type="Proteomes" id="UP000077748"/>
    </source>
</evidence>
<comment type="subcellular location">
    <subcellularLocation>
        <location evidence="2">Membrane</location>
    </subcellularLocation>
</comment>
<keyword evidence="5" id="KW-0808">Transferase</keyword>
<evidence type="ECO:0000256" key="2">
    <source>
        <dbReference type="ARBA" id="ARBA00004370"/>
    </source>
</evidence>
<evidence type="ECO:0000259" key="12">
    <source>
        <dbReference type="PROSITE" id="PS50109"/>
    </source>
</evidence>
<evidence type="ECO:0000256" key="4">
    <source>
        <dbReference type="ARBA" id="ARBA00022553"/>
    </source>
</evidence>
<dbReference type="Pfam" id="PF02518">
    <property type="entry name" value="HATPase_c"/>
    <property type="match status" value="1"/>
</dbReference>
<dbReference type="SUPFAM" id="SSF47384">
    <property type="entry name" value="Homodimeric domain of signal transducing histidine kinase"/>
    <property type="match status" value="1"/>
</dbReference>
<evidence type="ECO:0000256" key="10">
    <source>
        <dbReference type="ARBA" id="ARBA00023136"/>
    </source>
</evidence>
<keyword evidence="7 14" id="KW-0418">Kinase</keyword>
<keyword evidence="6 11" id="KW-0812">Transmembrane</keyword>
<feature type="domain" description="Histidine kinase" evidence="12">
    <location>
        <begin position="246"/>
        <end position="461"/>
    </location>
</feature>
<evidence type="ECO:0000256" key="8">
    <source>
        <dbReference type="ARBA" id="ARBA00022989"/>
    </source>
</evidence>
<dbReference type="RefSeq" id="WP_064582826.1">
    <property type="nucleotide sequence ID" value="NZ_CP015878.1"/>
</dbReference>
<dbReference type="SUPFAM" id="SSF55874">
    <property type="entry name" value="ATPase domain of HSP90 chaperone/DNA topoisomerase II/histidine kinase"/>
    <property type="match status" value="1"/>
</dbReference>
<organism evidence="14 15">
    <name type="scientific">Pseudomonas citronellolis</name>
    <dbReference type="NCBI Taxonomy" id="53408"/>
    <lineage>
        <taxon>Bacteria</taxon>
        <taxon>Pseudomonadati</taxon>
        <taxon>Pseudomonadota</taxon>
        <taxon>Gammaproteobacteria</taxon>
        <taxon>Pseudomonadales</taxon>
        <taxon>Pseudomonadaceae</taxon>
        <taxon>Pseudomonas</taxon>
    </lineage>
</organism>
<dbReference type="InterPro" id="IPR036097">
    <property type="entry name" value="HisK_dim/P_sf"/>
</dbReference>
<accession>A0A1A9KAH5</accession>
<dbReference type="InterPro" id="IPR036890">
    <property type="entry name" value="HATPase_C_sf"/>
</dbReference>